<accession>A0AAN8XP33</accession>
<dbReference type="AlphaFoldDB" id="A0AAN8XP33"/>
<proteinExistence type="predicted"/>
<gene>
    <name evidence="2" type="ORF">RUM43_001071</name>
</gene>
<dbReference type="EMBL" id="JAWJWE010000001">
    <property type="protein sequence ID" value="KAK6644798.1"/>
    <property type="molecule type" value="Genomic_DNA"/>
</dbReference>
<sequence length="102" mass="11773">MWLVTNKIGNQPDVVLHSSGPIEDIETNNNNNNTSNKEETHKKNIKGKLKKLVRRKSATTENYALPLELREQLKQIYETMGKTMTEEAEEDEDEDEPQAIIY</sequence>
<feature type="compositionally biased region" description="Acidic residues" evidence="1">
    <location>
        <begin position="86"/>
        <end position="102"/>
    </location>
</feature>
<evidence type="ECO:0000313" key="2">
    <source>
        <dbReference type="EMBL" id="KAK6644798.1"/>
    </source>
</evidence>
<protein>
    <submittedName>
        <fullName evidence="2">Uncharacterized protein</fullName>
    </submittedName>
</protein>
<dbReference type="Proteomes" id="UP001372834">
    <property type="component" value="Unassembled WGS sequence"/>
</dbReference>
<evidence type="ECO:0000256" key="1">
    <source>
        <dbReference type="SAM" id="MobiDB-lite"/>
    </source>
</evidence>
<feature type="region of interest" description="Disordered" evidence="1">
    <location>
        <begin position="19"/>
        <end position="51"/>
    </location>
</feature>
<comment type="caution">
    <text evidence="2">The sequence shown here is derived from an EMBL/GenBank/DDBJ whole genome shotgun (WGS) entry which is preliminary data.</text>
</comment>
<name>A0AAN8XP33_POLSC</name>
<organism evidence="2 3">
    <name type="scientific">Polyplax serrata</name>
    <name type="common">Common mouse louse</name>
    <dbReference type="NCBI Taxonomy" id="468196"/>
    <lineage>
        <taxon>Eukaryota</taxon>
        <taxon>Metazoa</taxon>
        <taxon>Ecdysozoa</taxon>
        <taxon>Arthropoda</taxon>
        <taxon>Hexapoda</taxon>
        <taxon>Insecta</taxon>
        <taxon>Pterygota</taxon>
        <taxon>Neoptera</taxon>
        <taxon>Paraneoptera</taxon>
        <taxon>Psocodea</taxon>
        <taxon>Troctomorpha</taxon>
        <taxon>Phthiraptera</taxon>
        <taxon>Anoplura</taxon>
        <taxon>Polyplacidae</taxon>
        <taxon>Polyplax</taxon>
    </lineage>
</organism>
<evidence type="ECO:0000313" key="3">
    <source>
        <dbReference type="Proteomes" id="UP001372834"/>
    </source>
</evidence>
<reference evidence="2 3" key="1">
    <citation type="submission" date="2023-10" db="EMBL/GenBank/DDBJ databases">
        <title>Genomes of two closely related lineages of the louse Polyplax serrata with different host specificities.</title>
        <authorList>
            <person name="Martinu J."/>
            <person name="Tarabai H."/>
            <person name="Stefka J."/>
            <person name="Hypsa V."/>
        </authorList>
    </citation>
    <scope>NUCLEOTIDE SEQUENCE [LARGE SCALE GENOMIC DNA]</scope>
    <source>
        <strain evidence="2">HR10_N</strain>
    </source>
</reference>
<feature type="region of interest" description="Disordered" evidence="1">
    <location>
        <begin position="83"/>
        <end position="102"/>
    </location>
</feature>